<sequence>MNGAQAVFFYGVAYGQLLAGGSGGGDEPNRPWRRPTSAHEADAAAPALPAVRSRQANKKRSSKTNNKAAAAAGGGDGPAPAGAYPCPICHRLFDQVKAVHGHQRSHPEREWRGMAPPRPPPPVAADGRHYRYACDRCGAPFETRQALGGHRASHSGKMGCFWLSRHQPQPAAEVPPPPAAAAPPAVVFAFDLNEPAPNDDDEE</sequence>
<evidence type="ECO:0000256" key="2">
    <source>
        <dbReference type="SAM" id="MobiDB-lite"/>
    </source>
</evidence>
<gene>
    <name evidence="4" type="ORF">URODEC1_LOCUS91480</name>
</gene>
<feature type="domain" description="C2H2-type" evidence="3">
    <location>
        <begin position="132"/>
        <end position="159"/>
    </location>
</feature>
<evidence type="ECO:0000259" key="3">
    <source>
        <dbReference type="PROSITE" id="PS50157"/>
    </source>
</evidence>
<dbReference type="Proteomes" id="UP001497457">
    <property type="component" value="Chromosome 35b"/>
</dbReference>
<keyword evidence="1" id="KW-0863">Zinc-finger</keyword>
<evidence type="ECO:0000256" key="1">
    <source>
        <dbReference type="PROSITE-ProRule" id="PRU00042"/>
    </source>
</evidence>
<dbReference type="InterPro" id="IPR013087">
    <property type="entry name" value="Znf_C2H2_type"/>
</dbReference>
<dbReference type="SUPFAM" id="SSF57667">
    <property type="entry name" value="beta-beta-alpha zinc fingers"/>
    <property type="match status" value="1"/>
</dbReference>
<evidence type="ECO:0000313" key="5">
    <source>
        <dbReference type="Proteomes" id="UP001497457"/>
    </source>
</evidence>
<name>A0ABC9E5L1_9POAL</name>
<dbReference type="PANTHER" id="PTHR47591:SF1">
    <property type="entry name" value="ZINC FINGER PROTEIN ZAT2-RELATED"/>
    <property type="match status" value="1"/>
</dbReference>
<feature type="region of interest" description="Disordered" evidence="2">
    <location>
        <begin position="21"/>
        <end position="78"/>
    </location>
</feature>
<keyword evidence="5" id="KW-1185">Reference proteome</keyword>
<dbReference type="Gene3D" id="3.30.160.60">
    <property type="entry name" value="Classic Zinc Finger"/>
    <property type="match status" value="1"/>
</dbReference>
<organism evidence="4 5">
    <name type="scientific">Urochloa decumbens</name>
    <dbReference type="NCBI Taxonomy" id="240449"/>
    <lineage>
        <taxon>Eukaryota</taxon>
        <taxon>Viridiplantae</taxon>
        <taxon>Streptophyta</taxon>
        <taxon>Embryophyta</taxon>
        <taxon>Tracheophyta</taxon>
        <taxon>Spermatophyta</taxon>
        <taxon>Magnoliopsida</taxon>
        <taxon>Liliopsida</taxon>
        <taxon>Poales</taxon>
        <taxon>Poaceae</taxon>
        <taxon>PACMAD clade</taxon>
        <taxon>Panicoideae</taxon>
        <taxon>Panicodae</taxon>
        <taxon>Paniceae</taxon>
        <taxon>Melinidinae</taxon>
        <taxon>Urochloa</taxon>
    </lineage>
</organism>
<dbReference type="EMBL" id="OZ075145">
    <property type="protein sequence ID" value="CAL5050260.1"/>
    <property type="molecule type" value="Genomic_DNA"/>
</dbReference>
<dbReference type="GO" id="GO:0008270">
    <property type="term" value="F:zinc ion binding"/>
    <property type="evidence" value="ECO:0007669"/>
    <property type="project" value="UniProtKB-KW"/>
</dbReference>
<feature type="domain" description="C2H2-type" evidence="3">
    <location>
        <begin position="84"/>
        <end position="111"/>
    </location>
</feature>
<keyword evidence="1" id="KW-0479">Metal-binding</keyword>
<proteinExistence type="predicted"/>
<dbReference type="PROSITE" id="PS00028">
    <property type="entry name" value="ZINC_FINGER_C2H2_1"/>
    <property type="match status" value="2"/>
</dbReference>
<accession>A0ABC9E5L1</accession>
<dbReference type="PROSITE" id="PS50157">
    <property type="entry name" value="ZINC_FINGER_C2H2_2"/>
    <property type="match status" value="2"/>
</dbReference>
<dbReference type="Pfam" id="PF13912">
    <property type="entry name" value="zf-C2H2_6"/>
    <property type="match status" value="2"/>
</dbReference>
<keyword evidence="1" id="KW-0862">Zinc</keyword>
<protein>
    <recommendedName>
        <fullName evidence="3">C2H2-type domain-containing protein</fullName>
    </recommendedName>
</protein>
<dbReference type="InterPro" id="IPR036236">
    <property type="entry name" value="Znf_C2H2_sf"/>
</dbReference>
<reference evidence="4" key="1">
    <citation type="submission" date="2024-10" db="EMBL/GenBank/DDBJ databases">
        <authorList>
            <person name="Ryan C."/>
        </authorList>
    </citation>
    <scope>NUCLEOTIDE SEQUENCE [LARGE SCALE GENOMIC DNA]</scope>
</reference>
<dbReference type="PANTHER" id="PTHR47591">
    <property type="entry name" value="ZINC FINGER PROTEIN ZAT2-RELATED"/>
    <property type="match status" value="1"/>
</dbReference>
<dbReference type="SMART" id="SM00355">
    <property type="entry name" value="ZnF_C2H2"/>
    <property type="match status" value="2"/>
</dbReference>
<dbReference type="AlphaFoldDB" id="A0ABC9E5L1"/>
<evidence type="ECO:0000313" key="4">
    <source>
        <dbReference type="EMBL" id="CAL5050260.1"/>
    </source>
</evidence>